<keyword evidence="3 7" id="KW-1133">Transmembrane helix</keyword>
<dbReference type="PANTHER" id="PTHR30518">
    <property type="entry name" value="ENDOLYTIC MUREIN TRANSGLYCOSYLASE"/>
    <property type="match status" value="1"/>
</dbReference>
<sequence length="329" mass="37198">MEQDRAKNKKRLWAAITGFVIAVLAVFTYLIFFQSARSGMETERFVVPINSDQSIASTLEEQDFIKTSIGFSIANLLRGVGTVESGGYKISKSMTAWQIAGVLAKEPYMKWVVIPEGLRKEEIAGLLTQTLGWSDEEKNKWINTYTVMDFDHTEGVYFPDTYLIPVDEAPLDVAKRLRAKFEEKFAPYAKETVTENIKWTTLLKVASIVQREANGKEDMPLVSGIIWNRLLKNMKLEVDATLQYARGDTKDGWWAPITIAEKQIDSPYNTYKNTGLPPHPISNPGLSAIEAALHPTKTTCLYYLHDSSGEIHCSENYEGHKDNIEKYLK</sequence>
<comment type="caution">
    <text evidence="8">The sequence shown here is derived from an EMBL/GenBank/DDBJ whole genome shotgun (WGS) entry which is preliminary data.</text>
</comment>
<dbReference type="Proteomes" id="UP000177697">
    <property type="component" value="Unassembled WGS sequence"/>
</dbReference>
<evidence type="ECO:0000313" key="9">
    <source>
        <dbReference type="Proteomes" id="UP000177697"/>
    </source>
</evidence>
<dbReference type="AlphaFoldDB" id="A0A1G2UZI3"/>
<dbReference type="Pfam" id="PF02618">
    <property type="entry name" value="YceG"/>
    <property type="match status" value="1"/>
</dbReference>
<dbReference type="PANTHER" id="PTHR30518:SF2">
    <property type="entry name" value="ENDOLYTIC MUREIN TRANSGLYCOSYLASE"/>
    <property type="match status" value="1"/>
</dbReference>
<evidence type="ECO:0000256" key="4">
    <source>
        <dbReference type="ARBA" id="ARBA00023136"/>
    </source>
</evidence>
<evidence type="ECO:0000256" key="1">
    <source>
        <dbReference type="ARBA" id="ARBA00022475"/>
    </source>
</evidence>
<evidence type="ECO:0000256" key="6">
    <source>
        <dbReference type="ARBA" id="ARBA00023316"/>
    </source>
</evidence>
<keyword evidence="2 7" id="KW-0812">Transmembrane</keyword>
<evidence type="ECO:0000256" key="3">
    <source>
        <dbReference type="ARBA" id="ARBA00022989"/>
    </source>
</evidence>
<comment type="function">
    <text evidence="7">Functions as a peptidoglycan terminase that cleaves nascent peptidoglycan strands endolytically to terminate their elongation.</text>
</comment>
<dbReference type="HAMAP" id="MF_02065">
    <property type="entry name" value="MltG"/>
    <property type="match status" value="1"/>
</dbReference>
<feature type="site" description="Important for catalytic activity" evidence="7">
    <location>
        <position position="212"/>
    </location>
</feature>
<evidence type="ECO:0000256" key="5">
    <source>
        <dbReference type="ARBA" id="ARBA00023239"/>
    </source>
</evidence>
<dbReference type="EMBL" id="MHWW01000013">
    <property type="protein sequence ID" value="OHB14780.1"/>
    <property type="molecule type" value="Genomic_DNA"/>
</dbReference>
<comment type="similarity">
    <text evidence="7">Belongs to the transglycosylase MltG family.</text>
</comment>
<evidence type="ECO:0000313" key="8">
    <source>
        <dbReference type="EMBL" id="OHB14780.1"/>
    </source>
</evidence>
<dbReference type="GO" id="GO:0009252">
    <property type="term" value="P:peptidoglycan biosynthetic process"/>
    <property type="evidence" value="ECO:0007669"/>
    <property type="project" value="UniProtKB-UniRule"/>
</dbReference>
<keyword evidence="1 7" id="KW-1003">Cell membrane</keyword>
<dbReference type="GO" id="GO:0071555">
    <property type="term" value="P:cell wall organization"/>
    <property type="evidence" value="ECO:0007669"/>
    <property type="project" value="UniProtKB-KW"/>
</dbReference>
<reference evidence="8 9" key="1">
    <citation type="journal article" date="2016" name="Nat. Commun.">
        <title>Thousands of microbial genomes shed light on interconnected biogeochemical processes in an aquifer system.</title>
        <authorList>
            <person name="Anantharaman K."/>
            <person name="Brown C.T."/>
            <person name="Hug L.A."/>
            <person name="Sharon I."/>
            <person name="Castelle C.J."/>
            <person name="Probst A.J."/>
            <person name="Thomas B.C."/>
            <person name="Singh A."/>
            <person name="Wilkins M.J."/>
            <person name="Karaoz U."/>
            <person name="Brodie E.L."/>
            <person name="Williams K.H."/>
            <person name="Hubbard S.S."/>
            <person name="Banfield J.F."/>
        </authorList>
    </citation>
    <scope>NUCLEOTIDE SEQUENCE [LARGE SCALE GENOMIC DNA]</scope>
</reference>
<dbReference type="GO" id="GO:0008932">
    <property type="term" value="F:lytic endotransglycosylase activity"/>
    <property type="evidence" value="ECO:0007669"/>
    <property type="project" value="UniProtKB-UniRule"/>
</dbReference>
<comment type="catalytic activity">
    <reaction evidence="7">
        <text>a peptidoglycan chain = a peptidoglycan chain with N-acetyl-1,6-anhydromuramyl-[peptide] at the reducing end + a peptidoglycan chain with N-acetylglucosamine at the non-reducing end.</text>
        <dbReference type="EC" id="4.2.2.29"/>
    </reaction>
</comment>
<dbReference type="Gene3D" id="3.30.1490.480">
    <property type="entry name" value="Endolytic murein transglycosylase"/>
    <property type="match status" value="1"/>
</dbReference>
<dbReference type="InterPro" id="IPR003770">
    <property type="entry name" value="MLTG-like"/>
</dbReference>
<comment type="subcellular location">
    <subcellularLocation>
        <location evidence="7">Cell membrane</location>
        <topology evidence="7">Single-pass membrane protein</topology>
    </subcellularLocation>
</comment>
<dbReference type="NCBIfam" id="TIGR00247">
    <property type="entry name" value="endolytic transglycosylase MltG"/>
    <property type="match status" value="1"/>
</dbReference>
<evidence type="ECO:0000256" key="7">
    <source>
        <dbReference type="HAMAP-Rule" id="MF_02065"/>
    </source>
</evidence>
<dbReference type="GO" id="GO:0005886">
    <property type="term" value="C:plasma membrane"/>
    <property type="evidence" value="ECO:0007669"/>
    <property type="project" value="UniProtKB-SubCell"/>
</dbReference>
<protein>
    <recommendedName>
        <fullName evidence="7">Endolytic murein transglycosylase</fullName>
        <ecNumber evidence="7">4.2.2.29</ecNumber>
    </recommendedName>
    <alternativeName>
        <fullName evidence="7">Peptidoglycan lytic transglycosylase</fullName>
    </alternativeName>
    <alternativeName>
        <fullName evidence="7">Peptidoglycan polymerization terminase</fullName>
    </alternativeName>
</protein>
<gene>
    <name evidence="7" type="primary">mltG</name>
    <name evidence="8" type="ORF">A2431_00390</name>
</gene>
<accession>A0A1G2UZI3</accession>
<proteinExistence type="inferred from homology"/>
<organism evidence="8 9">
    <name type="scientific">Candidatus Zambryskibacteria bacterium RIFOXYC1_FULL_39_10</name>
    <dbReference type="NCBI Taxonomy" id="1802779"/>
    <lineage>
        <taxon>Bacteria</taxon>
        <taxon>Candidatus Zambryskiibacteriota</taxon>
    </lineage>
</organism>
<dbReference type="EC" id="4.2.2.29" evidence="7"/>
<feature type="transmembrane region" description="Helical" evidence="7">
    <location>
        <begin position="12"/>
        <end position="32"/>
    </location>
</feature>
<keyword evidence="5 7" id="KW-0456">Lyase</keyword>
<name>A0A1G2UZI3_9BACT</name>
<evidence type="ECO:0000256" key="2">
    <source>
        <dbReference type="ARBA" id="ARBA00022692"/>
    </source>
</evidence>
<keyword evidence="6 7" id="KW-0961">Cell wall biogenesis/degradation</keyword>
<keyword evidence="4 7" id="KW-0472">Membrane</keyword>